<dbReference type="EMBL" id="JAJKGN010000001">
    <property type="protein sequence ID" value="MDC6407376.1"/>
    <property type="molecule type" value="Genomic_DNA"/>
</dbReference>
<dbReference type="Proteomes" id="UP001220702">
    <property type="component" value="Unassembled WGS sequence"/>
</dbReference>
<dbReference type="EMBL" id="JAJKGN010000002">
    <property type="protein sequence ID" value="MDC6409096.1"/>
    <property type="molecule type" value="Genomic_DNA"/>
</dbReference>
<dbReference type="AlphaFoldDB" id="A0AAW6HQY2"/>
<accession>A0AAW6HQY2</accession>
<protein>
    <submittedName>
        <fullName evidence="2">Uncharacterized protein</fullName>
    </submittedName>
</protein>
<dbReference type="RefSeq" id="WP_154415022.1">
    <property type="nucleotide sequence ID" value="NZ_CP136975.1"/>
</dbReference>
<proteinExistence type="predicted"/>
<gene>
    <name evidence="2" type="ORF">LOK82_01240</name>
    <name evidence="3" type="ORF">LOK82_10860</name>
</gene>
<name>A0AAW6HQY2_XYLFS</name>
<sequence>MTTIMLKNTRSCDVTLDGVTIQAGRTQALEAAYVEQLRQHPGIGLWFDNGYLVEQQVEPSCAPVGGGEGHTDPTTEKTPVIETDPTTEKNPVTETDPTTEKTPVTEEARHDAAPGKAGKSRRT</sequence>
<reference evidence="2" key="1">
    <citation type="submission" date="2021-11" db="EMBL/GenBank/DDBJ databases">
        <authorList>
            <person name="Denance N."/>
            <person name="Briand M."/>
            <person name="Dupas E."/>
            <person name="Durand K."/>
            <person name="Legendre B."/>
            <person name="Cunty A."/>
            <person name="Donnadieu C."/>
            <person name="Lopez Roques C."/>
            <person name="Cesbron S."/>
            <person name="Jacques M.A."/>
        </authorList>
    </citation>
    <scope>NUCLEOTIDE SEQUENCE</scope>
    <source>
        <strain evidence="2">CFBP8070</strain>
    </source>
</reference>
<organism evidence="2 4">
    <name type="scientific">Xylella fastidiosa subsp. multiplex</name>
    <dbReference type="NCBI Taxonomy" id="644357"/>
    <lineage>
        <taxon>Bacteria</taxon>
        <taxon>Pseudomonadati</taxon>
        <taxon>Pseudomonadota</taxon>
        <taxon>Gammaproteobacteria</taxon>
        <taxon>Lysobacterales</taxon>
        <taxon>Lysobacteraceae</taxon>
        <taxon>Xylella</taxon>
    </lineage>
</organism>
<evidence type="ECO:0000256" key="1">
    <source>
        <dbReference type="SAM" id="MobiDB-lite"/>
    </source>
</evidence>
<feature type="region of interest" description="Disordered" evidence="1">
    <location>
        <begin position="60"/>
        <end position="123"/>
    </location>
</feature>
<reference evidence="2" key="2">
    <citation type="journal article" date="2023" name="Commun. Biol.">
        <title>Suspicions of two bridgehead invasions of Xylella fastidiosa subsp. multiplex in France.</title>
        <authorList>
            <person name="Dupas E."/>
            <person name="Durand K."/>
            <person name="Rieux A."/>
            <person name="Briand M."/>
            <person name="Pruvost O."/>
            <person name="Cunty A."/>
            <person name="Denance N."/>
            <person name="Donnadieu C."/>
            <person name="Legendre B."/>
            <person name="Lopez-Roques C."/>
            <person name="Cesbron S."/>
            <person name="Ravigne V."/>
            <person name="Jacques M.A."/>
        </authorList>
    </citation>
    <scope>NUCLEOTIDE SEQUENCE</scope>
    <source>
        <strain evidence="2">CFBP8070</strain>
    </source>
</reference>
<feature type="compositionally biased region" description="Basic and acidic residues" evidence="1">
    <location>
        <begin position="103"/>
        <end position="113"/>
    </location>
</feature>
<evidence type="ECO:0000313" key="4">
    <source>
        <dbReference type="Proteomes" id="UP001220702"/>
    </source>
</evidence>
<evidence type="ECO:0000313" key="3">
    <source>
        <dbReference type="EMBL" id="MDC6409096.1"/>
    </source>
</evidence>
<comment type="caution">
    <text evidence="2">The sequence shown here is derived from an EMBL/GenBank/DDBJ whole genome shotgun (WGS) entry which is preliminary data.</text>
</comment>
<feature type="compositionally biased region" description="Polar residues" evidence="1">
    <location>
        <begin position="88"/>
        <end position="102"/>
    </location>
</feature>
<evidence type="ECO:0000313" key="2">
    <source>
        <dbReference type="EMBL" id="MDC6407376.1"/>
    </source>
</evidence>